<dbReference type="EMBL" id="CP012173">
    <property type="protein sequence ID" value="AKV75652.1"/>
    <property type="molecule type" value="Genomic_DNA"/>
</dbReference>
<dbReference type="SUPFAM" id="SSF56235">
    <property type="entry name" value="N-terminal nucleophile aminohydrolases (Ntn hydrolases)"/>
    <property type="match status" value="1"/>
</dbReference>
<evidence type="ECO:0000313" key="11">
    <source>
        <dbReference type="Proteomes" id="UP000062475"/>
    </source>
</evidence>
<evidence type="ECO:0000313" key="3">
    <source>
        <dbReference type="EMBL" id="AKV75652.1"/>
    </source>
</evidence>
<dbReference type="Proteomes" id="UP000068832">
    <property type="component" value="Chromosome"/>
</dbReference>
<dbReference type="Proteomes" id="UP000062475">
    <property type="component" value="Chromosome"/>
</dbReference>
<dbReference type="PRINTS" id="PR01210">
    <property type="entry name" value="GGTRANSPTASE"/>
</dbReference>
<reference evidence="1 7" key="1">
    <citation type="journal article" date="2014" name="J. Bacteriol.">
        <title>Role of an Archaeal PitA Transporter in the Copper and Arsenic Resistance of Metallosphaera sedula, an Extreme Thermoacidophile.</title>
        <authorList>
            <person name="McCarthy S."/>
            <person name="Ai C."/>
            <person name="Wheaton G."/>
            <person name="Tevatia R."/>
            <person name="Eckrich V."/>
            <person name="Kelly R."/>
            <person name="Blum P."/>
        </authorList>
    </citation>
    <scope>NUCLEOTIDE SEQUENCE [LARGE SCALE GENOMIC DNA]</scope>
    <source>
        <strain evidence="1 7">CuR1</strain>
    </source>
</reference>
<name>A0A088E3M8_9CREN</name>
<keyword evidence="1" id="KW-0808">Transferase</keyword>
<dbReference type="EMBL" id="CP012174">
    <property type="protein sequence ID" value="AKV77898.1"/>
    <property type="molecule type" value="Genomic_DNA"/>
</dbReference>
<dbReference type="RefSeq" id="WP_011921388.1">
    <property type="nucleotide sequence ID" value="NZ_AP019770.1"/>
</dbReference>
<evidence type="ECO:0000313" key="9">
    <source>
        <dbReference type="Proteomes" id="UP000061362"/>
    </source>
</evidence>
<dbReference type="OrthoDB" id="183046at2157"/>
<dbReference type="Proteomes" id="UP000062398">
    <property type="component" value="Chromosome"/>
</dbReference>
<dbReference type="Gene3D" id="3.60.20.40">
    <property type="match status" value="1"/>
</dbReference>
<evidence type="ECO:0000313" key="1">
    <source>
        <dbReference type="EMBL" id="AIM26407.1"/>
    </source>
</evidence>
<dbReference type="PATRIC" id="fig|43687.5.peg.247"/>
<dbReference type="InterPro" id="IPR043137">
    <property type="entry name" value="GGT_ssub_C"/>
</dbReference>
<dbReference type="InterPro" id="IPR052896">
    <property type="entry name" value="GGT-like_enzyme"/>
</dbReference>
<evidence type="ECO:0000313" key="6">
    <source>
        <dbReference type="EMBL" id="AKV82385.1"/>
    </source>
</evidence>
<dbReference type="Proteomes" id="UP000061362">
    <property type="component" value="Chromosome"/>
</dbReference>
<dbReference type="Pfam" id="PF01019">
    <property type="entry name" value="G_glu_transpept"/>
    <property type="match status" value="1"/>
</dbReference>
<evidence type="ECO:0000313" key="12">
    <source>
        <dbReference type="Proteomes" id="UP000068832"/>
    </source>
</evidence>
<dbReference type="GO" id="GO:0103068">
    <property type="term" value="F:leukotriene C4 gamma-glutamyl transferase activity"/>
    <property type="evidence" value="ECO:0007669"/>
    <property type="project" value="UniProtKB-EC"/>
</dbReference>
<dbReference type="EMBL" id="CP008822">
    <property type="protein sequence ID" value="AIM26407.1"/>
    <property type="molecule type" value="Genomic_DNA"/>
</dbReference>
<dbReference type="Gene3D" id="1.10.246.230">
    <property type="match status" value="1"/>
</dbReference>
<dbReference type="OMA" id="EGNMVSY"/>
<evidence type="ECO:0000313" key="5">
    <source>
        <dbReference type="EMBL" id="AKV80143.1"/>
    </source>
</evidence>
<dbReference type="Proteomes" id="UP000056255">
    <property type="component" value="Chromosome"/>
</dbReference>
<reference evidence="6 8" key="3">
    <citation type="submission" date="2015-07" db="EMBL/GenBank/DDBJ databases">
        <title>Physiological, transcriptional responses and genome re-sequencing of acid resistant extremely thermoacidophilic Metallosphaera sedula SARC-M1.</title>
        <authorList>
            <person name="Ai C."/>
            <person name="McCarthy S."/>
            <person name="Eckrich V."/>
            <person name="Rudrappa D."/>
            <person name="Qiu G."/>
            <person name="Blum P."/>
        </authorList>
    </citation>
    <scope>NUCLEOTIDE SEQUENCE [LARGE SCALE GENOMIC DNA]</scope>
    <source>
        <strain evidence="6 8">SARC-M1</strain>
    </source>
</reference>
<protein>
    <submittedName>
        <fullName evidence="1 2">Gamma-glutamyltransferase</fullName>
        <ecNumber evidence="1">2.3.2.2</ecNumber>
    </submittedName>
</protein>
<dbReference type="PANTHER" id="PTHR43881">
    <property type="entry name" value="GAMMA-GLUTAMYLTRANSPEPTIDASE (AFU_ORTHOLOGUE AFUA_4G13580)"/>
    <property type="match status" value="1"/>
</dbReference>
<evidence type="ECO:0000313" key="7">
    <source>
        <dbReference type="Proteomes" id="UP000029084"/>
    </source>
</evidence>
<dbReference type="GeneID" id="91754688"/>
<keyword evidence="1" id="KW-0012">Acyltransferase</keyword>
<dbReference type="PANTHER" id="PTHR43881:SF1">
    <property type="entry name" value="GAMMA-GLUTAMYLTRANSPEPTIDASE (AFU_ORTHOLOGUE AFUA_4G13580)"/>
    <property type="match status" value="1"/>
</dbReference>
<dbReference type="AlphaFoldDB" id="A0A088E3M8"/>
<dbReference type="EMBL" id="CP012172">
    <property type="protein sequence ID" value="AKV73409.1"/>
    <property type="molecule type" value="Genomic_DNA"/>
</dbReference>
<dbReference type="EMBL" id="CP012175">
    <property type="protein sequence ID" value="AKV80143.1"/>
    <property type="molecule type" value="Genomic_DNA"/>
</dbReference>
<gene>
    <name evidence="1" type="ORF">HA72_0243</name>
    <name evidence="2" type="ORF">MsedA_0254</name>
    <name evidence="3" type="ORF">MsedB_0254</name>
    <name evidence="4" type="ORF">MsedC_0253</name>
    <name evidence="5" type="ORF">MsedD_0254</name>
    <name evidence="6" type="ORF">MsedE_0254</name>
</gene>
<dbReference type="EMBL" id="CP012176">
    <property type="protein sequence ID" value="AKV82385.1"/>
    <property type="molecule type" value="Genomic_DNA"/>
</dbReference>
<reference evidence="9 10" key="2">
    <citation type="journal article" date="2015" name="Genome Announc.">
        <title>Complete Genome Sequences of Evolved Arsenate-Resistant Metallosphaera sedula Strains.</title>
        <authorList>
            <person name="Ai C."/>
            <person name="McCarthy S."/>
            <person name="Schackwitz W."/>
            <person name="Martin J."/>
            <person name="Lipzen A."/>
            <person name="Blum P."/>
        </authorList>
    </citation>
    <scope>NUCLEOTIDE SEQUENCE [LARGE SCALE GENOMIC DNA]</scope>
    <source>
        <strain evidence="4 10">ARS120-1</strain>
        <strain evidence="5 9">ARS120-2</strain>
        <strain evidence="2 12">ARS50-1</strain>
        <strain evidence="3 11">ARS50-2</strain>
    </source>
</reference>
<dbReference type="Proteomes" id="UP000029084">
    <property type="component" value="Chromosome"/>
</dbReference>
<accession>A0A088E3M8</accession>
<sequence>MPTAAGRRVVASQNYVASYVGAKILEQGGNAFDAAIAVSATLSVVIPHTSGLGGDGLLLAKTPEGIIAINSTGWAPKNIGEDKIDPRSPRSIVIPGLVELWHAMEDYTTMSLDRLLEPAIKLAVNGFHVGRGLHHAIVNSEKLSQDWQSLYGGKRFGDRIRVRGVGEVLRSVARDPRSFYEGEVAEKLVEGLRKRGVPVELDDFREFRAERVELLKTNYKGYTVYEFPPNTQGITTLQILRMVEMTGINKLPYNDVKRVNEHVRISALAYEDRDQYVADPRFHPLPAFLLDNNYLTQRLMEVGMEAKVNQDGDTTFFTVADEENKVGFIQSLFQPFGSGIVVNDIVFNNRGDNFTEGRNKPEGRKRPLHTLSILYAEGRDDELIIGCAGGDLRPQIHSEVLEYYVDYMMEIDEAVNAPRFMFTGNKVVAESRLGTPSTKLEPFSPQVGIVQALKTKRDLHIAVADPRSEGVSLPV</sequence>
<organism evidence="1 7">
    <name type="scientific">Metallosphaera sedula</name>
    <dbReference type="NCBI Taxonomy" id="43687"/>
    <lineage>
        <taxon>Archaea</taxon>
        <taxon>Thermoproteota</taxon>
        <taxon>Thermoprotei</taxon>
        <taxon>Sulfolobales</taxon>
        <taxon>Sulfolobaceae</taxon>
        <taxon>Metallosphaera</taxon>
    </lineage>
</organism>
<dbReference type="EC" id="2.3.2.2" evidence="1"/>
<evidence type="ECO:0000313" key="4">
    <source>
        <dbReference type="EMBL" id="AKV77898.1"/>
    </source>
</evidence>
<proteinExistence type="predicted"/>
<evidence type="ECO:0000313" key="10">
    <source>
        <dbReference type="Proteomes" id="UP000062398"/>
    </source>
</evidence>
<evidence type="ECO:0000313" key="8">
    <source>
        <dbReference type="Proteomes" id="UP000056255"/>
    </source>
</evidence>
<evidence type="ECO:0000313" key="2">
    <source>
        <dbReference type="EMBL" id="AKV73409.1"/>
    </source>
</evidence>
<dbReference type="InterPro" id="IPR029055">
    <property type="entry name" value="Ntn_hydrolases_N"/>
</dbReference>